<reference evidence="3" key="1">
    <citation type="submission" date="2022-11" db="UniProtKB">
        <authorList>
            <consortium name="WormBaseParasite"/>
        </authorList>
    </citation>
    <scope>IDENTIFICATION</scope>
</reference>
<dbReference type="GO" id="GO:0019825">
    <property type="term" value="F:oxygen binding"/>
    <property type="evidence" value="ECO:0007669"/>
    <property type="project" value="InterPro"/>
</dbReference>
<dbReference type="Gene3D" id="1.10.490.10">
    <property type="entry name" value="Globins"/>
    <property type="match status" value="1"/>
</dbReference>
<feature type="compositionally biased region" description="Polar residues" evidence="1">
    <location>
        <begin position="130"/>
        <end position="139"/>
    </location>
</feature>
<feature type="region of interest" description="Disordered" evidence="1">
    <location>
        <begin position="130"/>
        <end position="173"/>
    </location>
</feature>
<evidence type="ECO:0000313" key="3">
    <source>
        <dbReference type="WBParaSite" id="PSAMB.scaffold4254size15193.g23885.t1"/>
    </source>
</evidence>
<dbReference type="AlphaFoldDB" id="A0A914WJZ5"/>
<sequence>MRVAQKREDFADFCETLSGQQWNDMVDKMKEFLDKVIAAVGKDNEIQKLSEQFGEWHVLLRPVGFKPDFFAAAAEAVTKECVHLDQAAHPPTETFLAWAELITLMFSAVRDGYYAEVRRQRKQSSFYGNGKNSLDLSTDGSDEGNGEINSHLSVVNEENVDTTSCNGVEKTRL</sequence>
<evidence type="ECO:0000256" key="1">
    <source>
        <dbReference type="SAM" id="MobiDB-lite"/>
    </source>
</evidence>
<dbReference type="GO" id="GO:0020037">
    <property type="term" value="F:heme binding"/>
    <property type="evidence" value="ECO:0007669"/>
    <property type="project" value="InterPro"/>
</dbReference>
<dbReference type="WBParaSite" id="PSAMB.scaffold4254size15193.g23885.t1">
    <property type="protein sequence ID" value="PSAMB.scaffold4254size15193.g23885.t1"/>
    <property type="gene ID" value="PSAMB.scaffold4254size15193.g23885"/>
</dbReference>
<accession>A0A914WJZ5</accession>
<name>A0A914WJZ5_9BILA</name>
<evidence type="ECO:0000313" key="2">
    <source>
        <dbReference type="Proteomes" id="UP000887566"/>
    </source>
</evidence>
<proteinExistence type="predicted"/>
<dbReference type="SUPFAM" id="SSF46458">
    <property type="entry name" value="Globin-like"/>
    <property type="match status" value="1"/>
</dbReference>
<organism evidence="2 3">
    <name type="scientific">Plectus sambesii</name>
    <dbReference type="NCBI Taxonomy" id="2011161"/>
    <lineage>
        <taxon>Eukaryota</taxon>
        <taxon>Metazoa</taxon>
        <taxon>Ecdysozoa</taxon>
        <taxon>Nematoda</taxon>
        <taxon>Chromadorea</taxon>
        <taxon>Plectida</taxon>
        <taxon>Plectina</taxon>
        <taxon>Plectoidea</taxon>
        <taxon>Plectidae</taxon>
        <taxon>Plectus</taxon>
    </lineage>
</organism>
<dbReference type="InterPro" id="IPR044399">
    <property type="entry name" value="Mb-like_M"/>
</dbReference>
<dbReference type="InterPro" id="IPR012292">
    <property type="entry name" value="Globin/Proto"/>
</dbReference>
<protein>
    <submittedName>
        <fullName evidence="3">Globin family profile domain-containing protein</fullName>
    </submittedName>
</protein>
<dbReference type="CDD" id="cd01040">
    <property type="entry name" value="Mb-like"/>
    <property type="match status" value="1"/>
</dbReference>
<dbReference type="Proteomes" id="UP000887566">
    <property type="component" value="Unplaced"/>
</dbReference>
<keyword evidence="2" id="KW-1185">Reference proteome</keyword>
<dbReference type="InterPro" id="IPR009050">
    <property type="entry name" value="Globin-like_sf"/>
</dbReference>